<dbReference type="SUPFAM" id="SSF51905">
    <property type="entry name" value="FAD/NAD(P)-binding domain"/>
    <property type="match status" value="2"/>
</dbReference>
<dbReference type="Pfam" id="PF07992">
    <property type="entry name" value="Pyr_redox_2"/>
    <property type="match status" value="1"/>
</dbReference>
<evidence type="ECO:0000259" key="7">
    <source>
        <dbReference type="Pfam" id="PF07992"/>
    </source>
</evidence>
<evidence type="ECO:0000256" key="4">
    <source>
        <dbReference type="ARBA" id="ARBA00022827"/>
    </source>
</evidence>
<feature type="region of interest" description="Disordered" evidence="6">
    <location>
        <begin position="380"/>
        <end position="406"/>
    </location>
</feature>
<dbReference type="Gene3D" id="3.50.50.100">
    <property type="match status" value="1"/>
</dbReference>
<dbReference type="Proteomes" id="UP000294901">
    <property type="component" value="Unassembled WGS sequence"/>
</dbReference>
<dbReference type="PRINTS" id="PR00411">
    <property type="entry name" value="PNDRDTASEI"/>
</dbReference>
<evidence type="ECO:0000256" key="3">
    <source>
        <dbReference type="ARBA" id="ARBA00022630"/>
    </source>
</evidence>
<evidence type="ECO:0000313" key="8">
    <source>
        <dbReference type="EMBL" id="TDO31981.1"/>
    </source>
</evidence>
<comment type="cofactor">
    <cofactor evidence="1">
        <name>FAD</name>
        <dbReference type="ChEBI" id="CHEBI:57692"/>
    </cofactor>
</comment>
<proteinExistence type="inferred from homology"/>
<dbReference type="GO" id="GO:0003955">
    <property type="term" value="F:NAD(P)H dehydrogenase (quinone) activity"/>
    <property type="evidence" value="ECO:0007669"/>
    <property type="project" value="TreeGrafter"/>
</dbReference>
<keyword evidence="4" id="KW-0274">FAD</keyword>
<keyword evidence="9" id="KW-1185">Reference proteome</keyword>
<dbReference type="PANTHER" id="PTHR42913:SF3">
    <property type="entry name" value="64 KDA MITOCHONDRIAL NADH DEHYDROGENASE (EUROFUNG)"/>
    <property type="match status" value="1"/>
</dbReference>
<evidence type="ECO:0000256" key="1">
    <source>
        <dbReference type="ARBA" id="ARBA00001974"/>
    </source>
</evidence>
<dbReference type="InterPro" id="IPR023753">
    <property type="entry name" value="FAD/NAD-binding_dom"/>
</dbReference>
<evidence type="ECO:0000313" key="9">
    <source>
        <dbReference type="Proteomes" id="UP000294901"/>
    </source>
</evidence>
<feature type="domain" description="FAD/NAD(P)-binding" evidence="7">
    <location>
        <begin position="6"/>
        <end position="291"/>
    </location>
</feature>
<dbReference type="RefSeq" id="WP_133878010.1">
    <property type="nucleotide sequence ID" value="NZ_BOMD01000044.1"/>
</dbReference>
<name>A0A4R6JAL7_9ACTN</name>
<feature type="compositionally biased region" description="Pro residues" evidence="6">
    <location>
        <begin position="387"/>
        <end position="398"/>
    </location>
</feature>
<gene>
    <name evidence="8" type="ORF">C8E87_7420</name>
</gene>
<comment type="similarity">
    <text evidence="2">Belongs to the NADH dehydrogenase family.</text>
</comment>
<comment type="caution">
    <text evidence="8">The sequence shown here is derived from an EMBL/GenBank/DDBJ whole genome shotgun (WGS) entry which is preliminary data.</text>
</comment>
<organism evidence="8 9">
    <name type="scientific">Paractinoplanes brasiliensis</name>
    <dbReference type="NCBI Taxonomy" id="52695"/>
    <lineage>
        <taxon>Bacteria</taxon>
        <taxon>Bacillati</taxon>
        <taxon>Actinomycetota</taxon>
        <taxon>Actinomycetes</taxon>
        <taxon>Micromonosporales</taxon>
        <taxon>Micromonosporaceae</taxon>
        <taxon>Paractinoplanes</taxon>
    </lineage>
</organism>
<dbReference type="GO" id="GO:0019646">
    <property type="term" value="P:aerobic electron transport chain"/>
    <property type="evidence" value="ECO:0007669"/>
    <property type="project" value="TreeGrafter"/>
</dbReference>
<sequence length="406" mass="42117">MKPTTKVIVIGGGYAGVMAANRLTRRDDLTVTLVNTQPVFVERIRLHQLVARTGTAAVNYSEVLAPAVRLVVAEARTIDASAQTVTLSTGDTVGYDYLIYAVGSTGAAPGNTHAIATLADAARLRDLLPPAAVGQPGRVHRPAGPVDDSAGTVTVVGAGPTGIETAAELAEQGHTVTLIGELGPYLHPRGRGKVAATLDRLGVRRIDARVTSTGPGVVHLDDGRALPSPLTVWAAGFRVPDLAVRSGLKTDPDGRLLTDETLTSVSSPRIVAAGDAACPSGRPLRMSCQAAGPLGLHAADTVLARVAGHTPRPFVAGFLGQCVSLGRRAGIFQFARRNDVAVGAHITGRVGATVKEFVCRSTVWQLSTAARRPGLFRIPSFIGDPTRPGPAAPSPPPLRIHGSQPK</sequence>
<accession>A0A4R6JAL7</accession>
<dbReference type="InterPro" id="IPR051169">
    <property type="entry name" value="NADH-Q_oxidoreductase"/>
</dbReference>
<dbReference type="EMBL" id="SNWR01000002">
    <property type="protein sequence ID" value="TDO31981.1"/>
    <property type="molecule type" value="Genomic_DNA"/>
</dbReference>
<dbReference type="PRINTS" id="PR00368">
    <property type="entry name" value="FADPNR"/>
</dbReference>
<keyword evidence="3" id="KW-0285">Flavoprotein</keyword>
<evidence type="ECO:0000256" key="5">
    <source>
        <dbReference type="ARBA" id="ARBA00023002"/>
    </source>
</evidence>
<dbReference type="InterPro" id="IPR036188">
    <property type="entry name" value="FAD/NAD-bd_sf"/>
</dbReference>
<reference evidence="8 9" key="1">
    <citation type="submission" date="2019-03" db="EMBL/GenBank/DDBJ databases">
        <title>Sequencing the genomes of 1000 actinobacteria strains.</title>
        <authorList>
            <person name="Klenk H.-P."/>
        </authorList>
    </citation>
    <scope>NUCLEOTIDE SEQUENCE [LARGE SCALE GENOMIC DNA]</scope>
    <source>
        <strain evidence="8 9">DSM 43805</strain>
    </source>
</reference>
<protein>
    <submittedName>
        <fullName evidence="8">NADH dehydrogenase FAD-containing subunit</fullName>
    </submittedName>
</protein>
<keyword evidence="5" id="KW-0560">Oxidoreductase</keyword>
<evidence type="ECO:0000256" key="2">
    <source>
        <dbReference type="ARBA" id="ARBA00005272"/>
    </source>
</evidence>
<dbReference type="OrthoDB" id="9784880at2"/>
<dbReference type="PANTHER" id="PTHR42913">
    <property type="entry name" value="APOPTOSIS-INDUCING FACTOR 1"/>
    <property type="match status" value="1"/>
</dbReference>
<evidence type="ECO:0000256" key="6">
    <source>
        <dbReference type="SAM" id="MobiDB-lite"/>
    </source>
</evidence>
<dbReference type="AlphaFoldDB" id="A0A4R6JAL7"/>